<dbReference type="GO" id="GO:0004620">
    <property type="term" value="F:phospholipase activity"/>
    <property type="evidence" value="ECO:0007669"/>
    <property type="project" value="TreeGrafter"/>
</dbReference>
<keyword evidence="5" id="KW-0472">Membrane</keyword>
<dbReference type="GO" id="GO:0005775">
    <property type="term" value="C:vacuolar lumen"/>
    <property type="evidence" value="ECO:0007669"/>
    <property type="project" value="TreeGrafter"/>
</dbReference>
<evidence type="ECO:0000313" key="9">
    <source>
        <dbReference type="Proteomes" id="UP000650582"/>
    </source>
</evidence>
<dbReference type="EMBL" id="JACYCC010000035">
    <property type="protein sequence ID" value="KAF8682534.1"/>
    <property type="molecule type" value="Genomic_DNA"/>
</dbReference>
<keyword evidence="2" id="KW-0812">Transmembrane</keyword>
<protein>
    <submittedName>
        <fullName evidence="8">Alpha beta-hydrolase</fullName>
    </submittedName>
</protein>
<dbReference type="InterPro" id="IPR050805">
    <property type="entry name" value="ATG15_Lipase"/>
</dbReference>
<sequence length="221" mass="24872">MSMKQLLSWHIDRLLHTLGFSQFAALLQRIVFHSVGRLGESRQFIAAGHVGLFLPMFKPTPQCSSGPTGSFSLLSTSRDIWFHSSGTLIYCARVSPCFGLVVGSCLKTTTNRCHLGQSIIYDTVTELHWSADIRTHGIVVVIEQLLAADWSEQTGKSNNKKGWWGRKPQALLQSSTHRRLSEDIGTSLEDRVEVPTPKPEDDCVECYIWEFGDYMNDTIRK</sequence>
<comment type="subcellular location">
    <subcellularLocation>
        <location evidence="7">Endomembrane system</location>
        <topology evidence="7">Single-pass membrane protein</topology>
    </subcellularLocation>
</comment>
<keyword evidence="4" id="KW-1133">Transmembrane helix</keyword>
<evidence type="ECO:0000256" key="4">
    <source>
        <dbReference type="ARBA" id="ARBA00022989"/>
    </source>
</evidence>
<evidence type="ECO:0000256" key="1">
    <source>
        <dbReference type="ARBA" id="ARBA00010701"/>
    </source>
</evidence>
<organism evidence="8 9">
    <name type="scientific">Rhizoctonia solani</name>
    <dbReference type="NCBI Taxonomy" id="456999"/>
    <lineage>
        <taxon>Eukaryota</taxon>
        <taxon>Fungi</taxon>
        <taxon>Dikarya</taxon>
        <taxon>Basidiomycota</taxon>
        <taxon>Agaricomycotina</taxon>
        <taxon>Agaricomycetes</taxon>
        <taxon>Cantharellales</taxon>
        <taxon>Ceratobasidiaceae</taxon>
        <taxon>Rhizoctonia</taxon>
    </lineage>
</organism>
<gene>
    <name evidence="8" type="ORF">RHS04_02884</name>
</gene>
<dbReference type="PANTHER" id="PTHR47175:SF2">
    <property type="entry name" value="LIPASE ATG15-RELATED"/>
    <property type="match status" value="1"/>
</dbReference>
<evidence type="ECO:0000256" key="3">
    <source>
        <dbReference type="ARBA" id="ARBA00022801"/>
    </source>
</evidence>
<dbReference type="GO" id="GO:0046461">
    <property type="term" value="P:neutral lipid catabolic process"/>
    <property type="evidence" value="ECO:0007669"/>
    <property type="project" value="TreeGrafter"/>
</dbReference>
<dbReference type="AlphaFoldDB" id="A0A8H7HFD0"/>
<evidence type="ECO:0000256" key="2">
    <source>
        <dbReference type="ARBA" id="ARBA00022692"/>
    </source>
</evidence>
<evidence type="ECO:0000313" key="8">
    <source>
        <dbReference type="EMBL" id="KAF8682534.1"/>
    </source>
</evidence>
<dbReference type="GO" id="GO:0034727">
    <property type="term" value="P:piecemeal microautophagy of the nucleus"/>
    <property type="evidence" value="ECO:0007669"/>
    <property type="project" value="TreeGrafter"/>
</dbReference>
<dbReference type="PANTHER" id="PTHR47175">
    <property type="entry name" value="LIPASE ATG15-RELATED"/>
    <property type="match status" value="1"/>
</dbReference>
<evidence type="ECO:0000256" key="5">
    <source>
        <dbReference type="ARBA" id="ARBA00023136"/>
    </source>
</evidence>
<dbReference type="GO" id="GO:0016020">
    <property type="term" value="C:membrane"/>
    <property type="evidence" value="ECO:0007669"/>
    <property type="project" value="TreeGrafter"/>
</dbReference>
<comment type="caution">
    <text evidence="8">The sequence shown here is derived from an EMBL/GenBank/DDBJ whole genome shotgun (WGS) entry which is preliminary data.</text>
</comment>
<name>A0A8H7HFD0_9AGAM</name>
<reference evidence="8" key="1">
    <citation type="submission" date="2020-09" db="EMBL/GenBank/DDBJ databases">
        <title>Comparative genome analyses of four rice-infecting Rhizoctonia solani isolates reveal extensive enrichment of homogalacturonan modification genes.</title>
        <authorList>
            <person name="Lee D.-Y."/>
            <person name="Jeon J."/>
            <person name="Kim K.-T."/>
            <person name="Cheong K."/>
            <person name="Song H."/>
            <person name="Choi G."/>
            <person name="Ko J."/>
            <person name="Opiyo S.O."/>
            <person name="Zuo S."/>
            <person name="Madhav S."/>
            <person name="Lee Y.-H."/>
            <person name="Wang G.-L."/>
        </authorList>
    </citation>
    <scope>NUCLEOTIDE SEQUENCE</scope>
    <source>
        <strain evidence="8">AG1-IA YN-7</strain>
    </source>
</reference>
<dbReference type="GO" id="GO:0012505">
    <property type="term" value="C:endomembrane system"/>
    <property type="evidence" value="ECO:0007669"/>
    <property type="project" value="UniProtKB-SubCell"/>
</dbReference>
<evidence type="ECO:0000256" key="7">
    <source>
        <dbReference type="ARBA" id="ARBA00037847"/>
    </source>
</evidence>
<keyword evidence="3 8" id="KW-0378">Hydrolase</keyword>
<keyword evidence="6" id="KW-0325">Glycoprotein</keyword>
<evidence type="ECO:0000256" key="6">
    <source>
        <dbReference type="ARBA" id="ARBA00023180"/>
    </source>
</evidence>
<comment type="similarity">
    <text evidence="1">Belongs to the AB hydrolase superfamily. Lipase family.</text>
</comment>
<dbReference type="Proteomes" id="UP000650582">
    <property type="component" value="Unassembled WGS sequence"/>
</dbReference>
<accession>A0A8H7HFD0</accession>
<dbReference type="GO" id="GO:0034496">
    <property type="term" value="P:multivesicular body membrane disassembly"/>
    <property type="evidence" value="ECO:0007669"/>
    <property type="project" value="TreeGrafter"/>
</dbReference>
<proteinExistence type="inferred from homology"/>
<dbReference type="GO" id="GO:0006660">
    <property type="term" value="P:phosphatidylserine catabolic process"/>
    <property type="evidence" value="ECO:0007669"/>
    <property type="project" value="TreeGrafter"/>
</dbReference>